<feature type="compositionally biased region" description="Polar residues" evidence="1">
    <location>
        <begin position="88"/>
        <end position="104"/>
    </location>
</feature>
<gene>
    <name evidence="2" type="ORF">SBOR_1093</name>
</gene>
<sequence length="158" mass="17240">MEPLAIGSSDAKCIENCYQSTFCGHDIFRDGLSCKLHENTDSRYSTPVPKHAGILNQWCDDPNCSICRGEGSQRSPSTTEDVGGGGTISQFRNDGLESQSQEAIQAQIPPPDTAPAFSAPANQNSTMEGRGIVSRIIGKRKKVSKFFAQIFKRSNQRQ</sequence>
<accession>W9CRF5</accession>
<feature type="region of interest" description="Disordered" evidence="1">
    <location>
        <begin position="69"/>
        <end position="126"/>
    </location>
</feature>
<comment type="caution">
    <text evidence="2">The sequence shown here is derived from an EMBL/GenBank/DDBJ whole genome shotgun (WGS) entry which is preliminary data.</text>
</comment>
<protein>
    <submittedName>
        <fullName evidence="2">Uncharacterized protein</fullName>
    </submittedName>
</protein>
<name>W9CRF5_SCLBF</name>
<keyword evidence="3" id="KW-1185">Reference proteome</keyword>
<evidence type="ECO:0000313" key="2">
    <source>
        <dbReference type="EMBL" id="ESZ98431.1"/>
    </source>
</evidence>
<evidence type="ECO:0000313" key="3">
    <source>
        <dbReference type="Proteomes" id="UP000019487"/>
    </source>
</evidence>
<dbReference type="AlphaFoldDB" id="W9CRF5"/>
<dbReference type="EMBL" id="AYSA01000041">
    <property type="protein sequence ID" value="ESZ98431.1"/>
    <property type="molecule type" value="Genomic_DNA"/>
</dbReference>
<reference evidence="2 3" key="1">
    <citation type="journal article" date="2014" name="Genome Announc.">
        <title>Draft genome sequence of Sclerotinia borealis, a psychrophilic plant pathogenic fungus.</title>
        <authorList>
            <person name="Mardanov A.V."/>
            <person name="Beletsky A.V."/>
            <person name="Kadnikov V.V."/>
            <person name="Ignatov A.N."/>
            <person name="Ravin N.V."/>
        </authorList>
    </citation>
    <scope>NUCLEOTIDE SEQUENCE [LARGE SCALE GENOMIC DNA]</scope>
    <source>
        <strain evidence="3">F-4157</strain>
    </source>
</reference>
<evidence type="ECO:0000256" key="1">
    <source>
        <dbReference type="SAM" id="MobiDB-lite"/>
    </source>
</evidence>
<dbReference type="Proteomes" id="UP000019487">
    <property type="component" value="Unassembled WGS sequence"/>
</dbReference>
<dbReference type="HOGENOM" id="CLU_1670411_0_0_1"/>
<organism evidence="2 3">
    <name type="scientific">Sclerotinia borealis (strain F-4128)</name>
    <dbReference type="NCBI Taxonomy" id="1432307"/>
    <lineage>
        <taxon>Eukaryota</taxon>
        <taxon>Fungi</taxon>
        <taxon>Dikarya</taxon>
        <taxon>Ascomycota</taxon>
        <taxon>Pezizomycotina</taxon>
        <taxon>Leotiomycetes</taxon>
        <taxon>Helotiales</taxon>
        <taxon>Sclerotiniaceae</taxon>
        <taxon>Sclerotinia</taxon>
    </lineage>
</organism>
<proteinExistence type="predicted"/>